<dbReference type="OrthoDB" id="10013202at2759"/>
<organism evidence="4 5">
    <name type="scientific">Adineta ricciae</name>
    <name type="common">Rotifer</name>
    <dbReference type="NCBI Taxonomy" id="249248"/>
    <lineage>
        <taxon>Eukaryota</taxon>
        <taxon>Metazoa</taxon>
        <taxon>Spiralia</taxon>
        <taxon>Gnathifera</taxon>
        <taxon>Rotifera</taxon>
        <taxon>Eurotatoria</taxon>
        <taxon>Bdelloidea</taxon>
        <taxon>Adinetida</taxon>
        <taxon>Adinetidae</taxon>
        <taxon>Adineta</taxon>
    </lineage>
</organism>
<dbReference type="InterPro" id="IPR002589">
    <property type="entry name" value="Macro_dom"/>
</dbReference>
<feature type="region of interest" description="Disordered" evidence="1">
    <location>
        <begin position="380"/>
        <end position="411"/>
    </location>
</feature>
<sequence length="411" mass="46731">MDTPVLLIFYIKTSSDSSDIRSVVIKDYFSKLTTNVKVLYPTQIHSGLLLCKSKRTEEKLLNMRHTLSNGSTIHLSHPPCSLFQQTKCFFDSHLKQFNEIRSHLQQCLPFLHTSSGKSEMTSDGSILLEGHIFILNSIHSYLLHKAAQKQQTNLPDSYELRSGNLTITVMSGKLMEQNVDSILIPMNSRYKIHAAIDEQIRAFGKTNLASYLRESAQRDTRVFDGKIIIYPNREFPIPAKVLIIFVVPRLINDETTKEKYPINSYQSTYEQIILNTLQTIDQSGITSLAMPVLEPSVKSFPERRPANEMAVRAMVSAFRRFSMNSSIKLKRILVVDHHVQITRMSKRVKQYQSRTQTKASTNVNFTADDEQTFANVFGVPKVSDVPSSAGESDEEAESEEYQLPYTDHARS</sequence>
<evidence type="ECO:0000313" key="3">
    <source>
        <dbReference type="EMBL" id="CAF1127956.1"/>
    </source>
</evidence>
<reference evidence="4" key="1">
    <citation type="submission" date="2021-02" db="EMBL/GenBank/DDBJ databases">
        <authorList>
            <person name="Nowell W R."/>
        </authorList>
    </citation>
    <scope>NUCLEOTIDE SEQUENCE</scope>
</reference>
<feature type="domain" description="Macro" evidence="2">
    <location>
        <begin position="186"/>
        <end position="304"/>
    </location>
</feature>
<dbReference type="EMBL" id="CAJNOR010006860">
    <property type="protein sequence ID" value="CAF1605187.1"/>
    <property type="molecule type" value="Genomic_DNA"/>
</dbReference>
<proteinExistence type="predicted"/>
<dbReference type="SUPFAM" id="SSF52949">
    <property type="entry name" value="Macro domain-like"/>
    <property type="match status" value="1"/>
</dbReference>
<dbReference type="Pfam" id="PF01661">
    <property type="entry name" value="Macro"/>
    <property type="match status" value="1"/>
</dbReference>
<protein>
    <recommendedName>
        <fullName evidence="2">Macro domain-containing protein</fullName>
    </recommendedName>
</protein>
<comment type="caution">
    <text evidence="4">The sequence shown here is derived from an EMBL/GenBank/DDBJ whole genome shotgun (WGS) entry which is preliminary data.</text>
</comment>
<evidence type="ECO:0000313" key="5">
    <source>
        <dbReference type="Proteomes" id="UP000663828"/>
    </source>
</evidence>
<dbReference type="EMBL" id="CAJNOJ010000108">
    <property type="protein sequence ID" value="CAF1127956.1"/>
    <property type="molecule type" value="Genomic_DNA"/>
</dbReference>
<feature type="compositionally biased region" description="Acidic residues" evidence="1">
    <location>
        <begin position="391"/>
        <end position="400"/>
    </location>
</feature>
<evidence type="ECO:0000313" key="4">
    <source>
        <dbReference type="EMBL" id="CAF1605187.1"/>
    </source>
</evidence>
<accession>A0A816B217</accession>
<dbReference type="AlphaFoldDB" id="A0A816B217"/>
<gene>
    <name evidence="3" type="ORF">EDS130_LOCUS21417</name>
    <name evidence="4" type="ORF">XAT740_LOCUS48192</name>
</gene>
<evidence type="ECO:0000256" key="1">
    <source>
        <dbReference type="SAM" id="MobiDB-lite"/>
    </source>
</evidence>
<dbReference type="Gene3D" id="3.40.220.10">
    <property type="entry name" value="Leucine Aminopeptidase, subunit E, domain 1"/>
    <property type="match status" value="1"/>
</dbReference>
<dbReference type="Proteomes" id="UP000663852">
    <property type="component" value="Unassembled WGS sequence"/>
</dbReference>
<name>A0A816B217_ADIRI</name>
<dbReference type="Proteomes" id="UP000663828">
    <property type="component" value="Unassembled WGS sequence"/>
</dbReference>
<dbReference type="InterPro" id="IPR043472">
    <property type="entry name" value="Macro_dom-like"/>
</dbReference>
<keyword evidence="5" id="KW-1185">Reference proteome</keyword>
<evidence type="ECO:0000259" key="2">
    <source>
        <dbReference type="Pfam" id="PF01661"/>
    </source>
</evidence>